<dbReference type="InterPro" id="IPR050386">
    <property type="entry name" value="Glycosyl_hydrolase_5"/>
</dbReference>
<keyword evidence="10" id="KW-0326">Glycosidase</keyword>
<feature type="compositionally biased region" description="Basic and acidic residues" evidence="16">
    <location>
        <begin position="200"/>
        <end position="235"/>
    </location>
</feature>
<feature type="compositionally biased region" description="Basic and acidic residues" evidence="16">
    <location>
        <begin position="23"/>
        <end position="59"/>
    </location>
</feature>
<dbReference type="PANTHER" id="PTHR31297">
    <property type="entry name" value="GLUCAN ENDO-1,6-BETA-GLUCOSIDASE B"/>
    <property type="match status" value="1"/>
</dbReference>
<gene>
    <name evidence="19" type="ORF">N7G274_002552</name>
</gene>
<keyword evidence="4 17" id="KW-0812">Transmembrane</keyword>
<comment type="caution">
    <text evidence="19">The sequence shown here is derived from an EMBL/GenBank/DDBJ whole genome shotgun (WGS) entry which is preliminary data.</text>
</comment>
<feature type="compositionally biased region" description="Polar residues" evidence="16">
    <location>
        <begin position="88"/>
        <end position="100"/>
    </location>
</feature>
<proteinExistence type="inferred from homology"/>
<comment type="subcellular location">
    <subcellularLocation>
        <location evidence="1">Cell membrane</location>
        <topology evidence="1">Single-pass type II membrane protein</topology>
    </subcellularLocation>
</comment>
<feature type="region of interest" description="Disordered" evidence="16">
    <location>
        <begin position="1"/>
        <end position="183"/>
    </location>
</feature>
<dbReference type="Pfam" id="PF00150">
    <property type="entry name" value="Cellulase"/>
    <property type="match status" value="1"/>
</dbReference>
<evidence type="ECO:0000256" key="11">
    <source>
        <dbReference type="ARBA" id="ARBA00023316"/>
    </source>
</evidence>
<evidence type="ECO:0000256" key="15">
    <source>
        <dbReference type="ARBA" id="ARBA00041260"/>
    </source>
</evidence>
<accession>A0ABR4AJD4</accession>
<feature type="compositionally biased region" description="Low complexity" evidence="16">
    <location>
        <begin position="172"/>
        <end position="183"/>
    </location>
</feature>
<evidence type="ECO:0000256" key="9">
    <source>
        <dbReference type="ARBA" id="ARBA00023180"/>
    </source>
</evidence>
<feature type="compositionally biased region" description="Polar residues" evidence="16">
    <location>
        <begin position="326"/>
        <end position="340"/>
    </location>
</feature>
<dbReference type="EC" id="3.2.1.58" evidence="14"/>
<feature type="transmembrane region" description="Helical" evidence="17">
    <location>
        <begin position="287"/>
        <end position="306"/>
    </location>
</feature>
<evidence type="ECO:0000256" key="13">
    <source>
        <dbReference type="ARBA" id="ARBA00037126"/>
    </source>
</evidence>
<evidence type="ECO:0000256" key="6">
    <source>
        <dbReference type="ARBA" id="ARBA00022968"/>
    </source>
</evidence>
<feature type="region of interest" description="Disordered" evidence="16">
    <location>
        <begin position="200"/>
        <end position="271"/>
    </location>
</feature>
<keyword evidence="7 17" id="KW-1133">Transmembrane helix</keyword>
<name>A0ABR4AJD4_9LECA</name>
<dbReference type="Proteomes" id="UP001590950">
    <property type="component" value="Unassembled WGS sequence"/>
</dbReference>
<feature type="compositionally biased region" description="Basic residues" evidence="16">
    <location>
        <begin position="148"/>
        <end position="162"/>
    </location>
</feature>
<evidence type="ECO:0000256" key="5">
    <source>
        <dbReference type="ARBA" id="ARBA00022801"/>
    </source>
</evidence>
<evidence type="ECO:0000256" key="8">
    <source>
        <dbReference type="ARBA" id="ARBA00023136"/>
    </source>
</evidence>
<evidence type="ECO:0000256" key="12">
    <source>
        <dbReference type="ARBA" id="ARBA00036824"/>
    </source>
</evidence>
<evidence type="ECO:0000256" key="7">
    <source>
        <dbReference type="ARBA" id="ARBA00022989"/>
    </source>
</evidence>
<sequence>MAGDDHRRHSRPPQSSKPTRSRYAAEREERKEHGTPEKKNRSRRREDNAEVENPQERTPLKRRRSPERANQKRTRSPERREKKRTGSPERTPQKRTQSPERTPGKRTRSPERRPRREEIVVEYEDAEFMRGESESEESLPPPSERMPKKPTRRRSPERKSKARTVVEEKHWSGSSGSTLSSGNPLSLDALAKLDAINEKTGGHGAFQEREKIERKHSDKRTTREKIVTGRVEKEKPKHRRKSDGKSERRRISGPLLEEGRGPRRHRGGYVPADEMEDDRRWFRKKKWMALGLILLIILIVVVAVVVSKKNSKGGGGSAGSTGSGSDPSNSNLNGISQNDIPTSAKNTILDPFTWYDTTDFNVTYTNTTFGGLPIMGLNSTWNDTVQANQYVPSLDKPWAYGQMPIRGINLGGWLSIEPFITPSLFNKYKPNEGIIDEWTLTNKLGPSTAAKTIEKHYAQFITEADFAAIQVAGFDHVRIPYSYWAVTTYPGDPYVPKISWRYLLRGIEYARKYGLRVNLDLHGLPGSQNGWNHSGRQGTIGWLNGTDGQLNAQRSLDLHTQLSTFFAQPRYKNVITIYGLVNEPKMTELSISTVVAWTATATQIVRKSGMNQTVAFGDGFLGLTKWQGQLQGVEGLVLDAHEYTIFDANLIVLNHTAKASYACEGWTGQMKASLDTTTGFGPTLCGEWSQADTDCTTYLNDVGAGTRWEGTLHSTDRSPSVLTPSCPTKSSSCSCSDANADPSSYSDTYKKWLLTNAEAQMASFETAWGWFYWTWTTESATQWDWKAGMANGILPTKVWNRDFNCTSNLPSFAGLSENY</sequence>
<dbReference type="SUPFAM" id="SSF51445">
    <property type="entry name" value="(Trans)glycosidases"/>
    <property type="match status" value="1"/>
</dbReference>
<keyword evidence="8 17" id="KW-0472">Membrane</keyword>
<evidence type="ECO:0000256" key="14">
    <source>
        <dbReference type="ARBA" id="ARBA00038929"/>
    </source>
</evidence>
<feature type="compositionally biased region" description="Basic and acidic residues" evidence="16">
    <location>
        <begin position="108"/>
        <end position="119"/>
    </location>
</feature>
<evidence type="ECO:0000313" key="19">
    <source>
        <dbReference type="EMBL" id="KAL2044777.1"/>
    </source>
</evidence>
<keyword evidence="9" id="KW-0325">Glycoprotein</keyword>
<evidence type="ECO:0000313" key="20">
    <source>
        <dbReference type="Proteomes" id="UP001590950"/>
    </source>
</evidence>
<evidence type="ECO:0000256" key="2">
    <source>
        <dbReference type="ARBA" id="ARBA00005641"/>
    </source>
</evidence>
<reference evidence="19 20" key="1">
    <citation type="submission" date="2024-09" db="EMBL/GenBank/DDBJ databases">
        <title>Rethinking Asexuality: The Enigmatic Case of Functional Sexual Genes in Lepraria (Stereocaulaceae).</title>
        <authorList>
            <person name="Doellman M."/>
            <person name="Sun Y."/>
            <person name="Barcenas-Pena A."/>
            <person name="Lumbsch H.T."/>
            <person name="Grewe F."/>
        </authorList>
    </citation>
    <scope>NUCLEOTIDE SEQUENCE [LARGE SCALE GENOMIC DNA]</scope>
    <source>
        <strain evidence="19 20">Mercado 3170</strain>
    </source>
</reference>
<protein>
    <recommendedName>
        <fullName evidence="14">glucan 1,3-beta-glucosidase</fullName>
        <ecNumber evidence="14">3.2.1.58</ecNumber>
    </recommendedName>
    <alternativeName>
        <fullName evidence="15">Exo-1,3-beta-glucanase D</fullName>
    </alternativeName>
</protein>
<keyword evidence="20" id="KW-1185">Reference proteome</keyword>
<comment type="function">
    <text evidence="13">Glucosidase involved in the degradation of cellulosic biomass. Active on lichenan.</text>
</comment>
<keyword evidence="11" id="KW-0961">Cell wall biogenesis/degradation</keyword>
<dbReference type="Gene3D" id="3.20.20.80">
    <property type="entry name" value="Glycosidases"/>
    <property type="match status" value="1"/>
</dbReference>
<dbReference type="PANTHER" id="PTHR31297:SF34">
    <property type="entry name" value="GLUCAN 1,3-BETA-GLUCOSIDASE 2"/>
    <property type="match status" value="1"/>
</dbReference>
<evidence type="ECO:0000256" key="1">
    <source>
        <dbReference type="ARBA" id="ARBA00004401"/>
    </source>
</evidence>
<evidence type="ECO:0000256" key="16">
    <source>
        <dbReference type="SAM" id="MobiDB-lite"/>
    </source>
</evidence>
<evidence type="ECO:0000259" key="18">
    <source>
        <dbReference type="Pfam" id="PF00150"/>
    </source>
</evidence>
<evidence type="ECO:0000256" key="17">
    <source>
        <dbReference type="SAM" id="Phobius"/>
    </source>
</evidence>
<feature type="compositionally biased region" description="Gly residues" evidence="16">
    <location>
        <begin position="312"/>
        <end position="322"/>
    </location>
</feature>
<dbReference type="InterPro" id="IPR017853">
    <property type="entry name" value="GH"/>
</dbReference>
<feature type="domain" description="Glycoside hydrolase family 5" evidence="18">
    <location>
        <begin position="452"/>
        <end position="647"/>
    </location>
</feature>
<dbReference type="EMBL" id="JBEFKJ010000008">
    <property type="protein sequence ID" value="KAL2044777.1"/>
    <property type="molecule type" value="Genomic_DNA"/>
</dbReference>
<comment type="similarity">
    <text evidence="2">Belongs to the glycosyl hydrolase 5 (cellulase A) family.</text>
</comment>
<keyword evidence="6" id="KW-0735">Signal-anchor</keyword>
<feature type="region of interest" description="Disordered" evidence="16">
    <location>
        <begin position="310"/>
        <end position="340"/>
    </location>
</feature>
<organism evidence="19 20">
    <name type="scientific">Stereocaulon virgatum</name>
    <dbReference type="NCBI Taxonomy" id="373712"/>
    <lineage>
        <taxon>Eukaryota</taxon>
        <taxon>Fungi</taxon>
        <taxon>Dikarya</taxon>
        <taxon>Ascomycota</taxon>
        <taxon>Pezizomycotina</taxon>
        <taxon>Lecanoromycetes</taxon>
        <taxon>OSLEUM clade</taxon>
        <taxon>Lecanoromycetidae</taxon>
        <taxon>Lecanorales</taxon>
        <taxon>Lecanorineae</taxon>
        <taxon>Stereocaulaceae</taxon>
        <taxon>Stereocaulon</taxon>
    </lineage>
</organism>
<comment type="catalytic activity">
    <reaction evidence="12">
        <text>Successive hydrolysis of beta-D-glucose units from the non-reducing ends of (1-&gt;3)-beta-D-glucans, releasing alpha-glucose.</text>
        <dbReference type="EC" id="3.2.1.58"/>
    </reaction>
</comment>
<feature type="compositionally biased region" description="Basic and acidic residues" evidence="16">
    <location>
        <begin position="66"/>
        <end position="87"/>
    </location>
</feature>
<evidence type="ECO:0000256" key="10">
    <source>
        <dbReference type="ARBA" id="ARBA00023295"/>
    </source>
</evidence>
<evidence type="ECO:0000256" key="4">
    <source>
        <dbReference type="ARBA" id="ARBA00022692"/>
    </source>
</evidence>
<dbReference type="InterPro" id="IPR001547">
    <property type="entry name" value="Glyco_hydro_5"/>
</dbReference>
<keyword evidence="5" id="KW-0378">Hydrolase</keyword>
<evidence type="ECO:0000256" key="3">
    <source>
        <dbReference type="ARBA" id="ARBA00022475"/>
    </source>
</evidence>
<keyword evidence="3" id="KW-1003">Cell membrane</keyword>